<evidence type="ECO:0000256" key="3">
    <source>
        <dbReference type="ARBA" id="ARBA00022432"/>
    </source>
</evidence>
<proteinExistence type="inferred from homology"/>
<dbReference type="InterPro" id="IPR018189">
    <property type="entry name" value="Phosphoglucose_isomerase_CS"/>
</dbReference>
<comment type="function">
    <text evidence="8">Catalyzes the reversible isomerization of glucose-6-phosphate to fructose-6-phosphate.</text>
</comment>
<dbReference type="SUPFAM" id="SSF53697">
    <property type="entry name" value="SIS domain"/>
    <property type="match status" value="1"/>
</dbReference>
<comment type="caution">
    <text evidence="10">The sequence shown here is derived from an EMBL/GenBank/DDBJ whole genome shotgun (WGS) entry which is preliminary data.</text>
</comment>
<dbReference type="Proteomes" id="UP000449710">
    <property type="component" value="Unassembled WGS sequence"/>
</dbReference>
<dbReference type="GO" id="GO:0006094">
    <property type="term" value="P:gluconeogenesis"/>
    <property type="evidence" value="ECO:0007669"/>
    <property type="project" value="UniProtKB-UniRule"/>
</dbReference>
<dbReference type="GO" id="GO:0006096">
    <property type="term" value="P:glycolytic process"/>
    <property type="evidence" value="ECO:0007669"/>
    <property type="project" value="UniProtKB-UniRule"/>
</dbReference>
<reference evidence="10 11" key="1">
    <citation type="submission" date="2019-04" db="EMBL/GenBank/DDBJ databases">
        <title>Isachenkonia alkalipeptolytica gen. nov. sp. nov. a new anaerobic, alkiliphilic organothrophic bacterium capable to reduce synthesized ferrihydrite isolated from a soda lake.</title>
        <authorList>
            <person name="Toshchakov S.V."/>
            <person name="Zavarzina D.G."/>
            <person name="Zhilina T.N."/>
            <person name="Kostrikina N.A."/>
            <person name="Kublanov I.V."/>
        </authorList>
    </citation>
    <scope>NUCLEOTIDE SEQUENCE [LARGE SCALE GENOMIC DNA]</scope>
    <source>
        <strain evidence="10 11">Z-1701</strain>
    </source>
</reference>
<organism evidence="10 11">
    <name type="scientific">Isachenkonia alkalipeptolytica</name>
    <dbReference type="NCBI Taxonomy" id="2565777"/>
    <lineage>
        <taxon>Bacteria</taxon>
        <taxon>Bacillati</taxon>
        <taxon>Bacillota</taxon>
        <taxon>Clostridia</taxon>
        <taxon>Eubacteriales</taxon>
        <taxon>Clostridiaceae</taxon>
        <taxon>Isachenkonia</taxon>
    </lineage>
</organism>
<feature type="active site" description="Proton donor" evidence="8">
    <location>
        <position position="290"/>
    </location>
</feature>
<dbReference type="FunFam" id="3.40.50.10490:FF:000016">
    <property type="entry name" value="Glucose-6-phosphate isomerase"/>
    <property type="match status" value="1"/>
</dbReference>
<dbReference type="InterPro" id="IPR035476">
    <property type="entry name" value="SIS_PGI_1"/>
</dbReference>
<comment type="caution">
    <text evidence="8">Lacks conserved residue(s) required for the propagation of feature annotation.</text>
</comment>
<evidence type="ECO:0000256" key="9">
    <source>
        <dbReference type="RuleBase" id="RU000612"/>
    </source>
</evidence>
<keyword evidence="6 8" id="KW-0413">Isomerase</keyword>
<dbReference type="AlphaFoldDB" id="A0AA43XK96"/>
<comment type="pathway">
    <text evidence="8">Carbohydrate biosynthesis; gluconeogenesis.</text>
</comment>
<dbReference type="CDD" id="cd05015">
    <property type="entry name" value="SIS_PGI_1"/>
    <property type="match status" value="1"/>
</dbReference>
<dbReference type="GO" id="GO:0004347">
    <property type="term" value="F:glucose-6-phosphate isomerase activity"/>
    <property type="evidence" value="ECO:0007669"/>
    <property type="project" value="UniProtKB-UniRule"/>
</dbReference>
<dbReference type="HAMAP" id="MF_00473">
    <property type="entry name" value="G6P_isomerase"/>
    <property type="match status" value="1"/>
</dbReference>
<name>A0AA43XK96_9CLOT</name>
<dbReference type="Gene3D" id="3.40.50.10490">
    <property type="entry name" value="Glucose-6-phosphate isomerase like protein, domain 1"/>
    <property type="match status" value="2"/>
</dbReference>
<evidence type="ECO:0000256" key="2">
    <source>
        <dbReference type="ARBA" id="ARBA00006604"/>
    </source>
</evidence>
<dbReference type="GO" id="GO:0048029">
    <property type="term" value="F:monosaccharide binding"/>
    <property type="evidence" value="ECO:0007669"/>
    <property type="project" value="TreeGrafter"/>
</dbReference>
<accession>A0AA43XK96</accession>
<dbReference type="EC" id="5.3.1.9" evidence="8"/>
<comment type="catalytic activity">
    <reaction evidence="7 8 9">
        <text>alpha-D-glucose 6-phosphate = beta-D-fructose 6-phosphate</text>
        <dbReference type="Rhea" id="RHEA:11816"/>
        <dbReference type="ChEBI" id="CHEBI:57634"/>
        <dbReference type="ChEBI" id="CHEBI:58225"/>
        <dbReference type="EC" id="5.3.1.9"/>
    </reaction>
</comment>
<comment type="subcellular location">
    <subcellularLocation>
        <location evidence="8">Cytoplasm</location>
    </subcellularLocation>
</comment>
<dbReference type="InterPro" id="IPR001672">
    <property type="entry name" value="G6P_Isomerase"/>
</dbReference>
<keyword evidence="5 8" id="KW-0324">Glycolysis</keyword>
<comment type="pathway">
    <text evidence="1 8 9">Carbohydrate degradation; glycolysis; D-glyceraldehyde 3-phosphate and glycerone phosphate from D-glucose: step 2/4.</text>
</comment>
<gene>
    <name evidence="8" type="primary">pgi</name>
    <name evidence="10" type="ORF">ISALK_07690</name>
</gene>
<dbReference type="PROSITE" id="PS51463">
    <property type="entry name" value="P_GLUCOSE_ISOMERASE_3"/>
    <property type="match status" value="1"/>
</dbReference>
<dbReference type="PRINTS" id="PR00662">
    <property type="entry name" value="G6PISOMERASE"/>
</dbReference>
<evidence type="ECO:0000313" key="11">
    <source>
        <dbReference type="Proteomes" id="UP000449710"/>
    </source>
</evidence>
<dbReference type="FunFam" id="3.40.50.10490:FF:000015">
    <property type="entry name" value="Glucose-6-phosphate isomerase"/>
    <property type="match status" value="1"/>
</dbReference>
<dbReference type="PANTHER" id="PTHR11469">
    <property type="entry name" value="GLUCOSE-6-PHOSPHATE ISOMERASE"/>
    <property type="match status" value="1"/>
</dbReference>
<dbReference type="EMBL" id="SUMG01000007">
    <property type="protein sequence ID" value="NBG88383.1"/>
    <property type="molecule type" value="Genomic_DNA"/>
</dbReference>
<dbReference type="PANTHER" id="PTHR11469:SF1">
    <property type="entry name" value="GLUCOSE-6-PHOSPHATE ISOMERASE"/>
    <property type="match status" value="1"/>
</dbReference>
<keyword evidence="4 8" id="KW-0963">Cytoplasm</keyword>
<protein>
    <recommendedName>
        <fullName evidence="8">Glucose-6-phosphate isomerase</fullName>
        <shortName evidence="8">GPI</shortName>
        <ecNumber evidence="8">5.3.1.9</ecNumber>
    </recommendedName>
    <alternativeName>
        <fullName evidence="8">Phosphoglucose isomerase</fullName>
        <shortName evidence="8">PGI</shortName>
    </alternativeName>
    <alternativeName>
        <fullName evidence="8">Phosphohexose isomerase</fullName>
        <shortName evidence="8">PHI</shortName>
    </alternativeName>
</protein>
<dbReference type="GO" id="GO:0051156">
    <property type="term" value="P:glucose 6-phosphate metabolic process"/>
    <property type="evidence" value="ECO:0007669"/>
    <property type="project" value="TreeGrafter"/>
</dbReference>
<dbReference type="PROSITE" id="PS00174">
    <property type="entry name" value="P_GLUCOSE_ISOMERASE_2"/>
    <property type="match status" value="1"/>
</dbReference>
<feature type="active site" evidence="8">
    <location>
        <position position="425"/>
    </location>
</feature>
<dbReference type="InterPro" id="IPR035482">
    <property type="entry name" value="SIS_PGI_2"/>
</dbReference>
<dbReference type="InterPro" id="IPR046348">
    <property type="entry name" value="SIS_dom_sf"/>
</dbReference>
<evidence type="ECO:0000256" key="7">
    <source>
        <dbReference type="ARBA" id="ARBA00029321"/>
    </source>
</evidence>
<dbReference type="RefSeq" id="WP_160720898.1">
    <property type="nucleotide sequence ID" value="NZ_SUMG01000007.1"/>
</dbReference>
<keyword evidence="11" id="KW-1185">Reference proteome</keyword>
<dbReference type="NCBIfam" id="NF010697">
    <property type="entry name" value="PRK14097.1"/>
    <property type="match status" value="1"/>
</dbReference>
<evidence type="ECO:0000313" key="10">
    <source>
        <dbReference type="EMBL" id="NBG88383.1"/>
    </source>
</evidence>
<dbReference type="Pfam" id="PF00342">
    <property type="entry name" value="PGI"/>
    <property type="match status" value="1"/>
</dbReference>
<dbReference type="PROSITE" id="PS00765">
    <property type="entry name" value="P_GLUCOSE_ISOMERASE_1"/>
    <property type="match status" value="1"/>
</dbReference>
<comment type="similarity">
    <text evidence="2 8 9">Belongs to the GPI family.</text>
</comment>
<dbReference type="GO" id="GO:0097367">
    <property type="term" value="F:carbohydrate derivative binding"/>
    <property type="evidence" value="ECO:0007669"/>
    <property type="project" value="InterPro"/>
</dbReference>
<dbReference type="GO" id="GO:0005829">
    <property type="term" value="C:cytosol"/>
    <property type="evidence" value="ECO:0007669"/>
    <property type="project" value="TreeGrafter"/>
</dbReference>
<evidence type="ECO:0000256" key="1">
    <source>
        <dbReference type="ARBA" id="ARBA00004926"/>
    </source>
</evidence>
<keyword evidence="3 8" id="KW-0312">Gluconeogenesis</keyword>
<dbReference type="CDD" id="cd05016">
    <property type="entry name" value="SIS_PGI_2"/>
    <property type="match status" value="1"/>
</dbReference>
<evidence type="ECO:0000256" key="5">
    <source>
        <dbReference type="ARBA" id="ARBA00023152"/>
    </source>
</evidence>
<evidence type="ECO:0000256" key="6">
    <source>
        <dbReference type="ARBA" id="ARBA00023235"/>
    </source>
</evidence>
<evidence type="ECO:0000256" key="8">
    <source>
        <dbReference type="HAMAP-Rule" id="MF_00473"/>
    </source>
</evidence>
<sequence>MEKISLDAGYLKNMIGEEELFDWEDPVEKAHYDLHNEMGKGNDFVGWVNQPRDFDMEELEKVQETAKRLRENTDIFLVVGIGGSYLGAKAGIEMLTPFFYNDSEKLRGEGPRVYFAGHHLSGRYLEELLQVLEEGEVSINIISKSGTTTEPAVAFRILKNYMENRYGKKEAAKRIVATTDREKGALKELADKECYETFIVPDDIGGRYSVLSPVGMLPMAVAGINVEDIVKGAKDAYAQLLEPEIKKNPCYQYSVYRNILYGKGKKIEILANFDPRLTYFGEWFKQLFGESEGKEGKGIFPATLNFTTDLHSMGQYIQEGERTLFVTVLRVEDEEAETTIAKDHKNLDGLNYLTGKTLGEINEKALQGTLAAHYEGEVPGMILTLPKLDAYYFGYMVYFFMKACGLSGYLLGVNPFDQPGVEAYKKNMFRLLGKPQ</sequence>
<evidence type="ECO:0000256" key="4">
    <source>
        <dbReference type="ARBA" id="ARBA00022490"/>
    </source>
</evidence>